<feature type="domain" description="Histidine kinase" evidence="13">
    <location>
        <begin position="884"/>
        <end position="1107"/>
    </location>
</feature>
<evidence type="ECO:0000259" key="17">
    <source>
        <dbReference type="PROSITE" id="PS50885"/>
    </source>
</evidence>
<dbReference type="Pfam" id="PF13426">
    <property type="entry name" value="PAS_9"/>
    <property type="match status" value="1"/>
</dbReference>
<organism evidence="18 19">
    <name type="scientific">Desulfomonile tiedjei</name>
    <dbReference type="NCBI Taxonomy" id="2358"/>
    <lineage>
        <taxon>Bacteria</taxon>
        <taxon>Pseudomonadati</taxon>
        <taxon>Thermodesulfobacteriota</taxon>
        <taxon>Desulfomonilia</taxon>
        <taxon>Desulfomonilales</taxon>
        <taxon>Desulfomonilaceae</taxon>
        <taxon>Desulfomonile</taxon>
    </lineage>
</organism>
<dbReference type="SUPFAM" id="SSF52172">
    <property type="entry name" value="CheY-like"/>
    <property type="match status" value="1"/>
</dbReference>
<dbReference type="SUPFAM" id="SSF47384">
    <property type="entry name" value="Homodimeric domain of signal transducing histidine kinase"/>
    <property type="match status" value="1"/>
</dbReference>
<keyword evidence="7" id="KW-0418">Kinase</keyword>
<evidence type="ECO:0000259" key="15">
    <source>
        <dbReference type="PROSITE" id="PS50112"/>
    </source>
</evidence>
<dbReference type="EC" id="2.7.13.3" evidence="3"/>
<feature type="domain" description="PAS" evidence="15">
    <location>
        <begin position="487"/>
        <end position="557"/>
    </location>
</feature>
<dbReference type="SMART" id="SM00387">
    <property type="entry name" value="HATPase_c"/>
    <property type="match status" value="1"/>
</dbReference>
<keyword evidence="11" id="KW-0175">Coiled coil</keyword>
<dbReference type="InterPro" id="IPR036890">
    <property type="entry name" value="HATPase_C_sf"/>
</dbReference>
<keyword evidence="6" id="KW-0547">Nucleotide-binding</keyword>
<evidence type="ECO:0000259" key="14">
    <source>
        <dbReference type="PROSITE" id="PS50110"/>
    </source>
</evidence>
<feature type="domain" description="Response regulatory" evidence="14">
    <location>
        <begin position="1128"/>
        <end position="1244"/>
    </location>
</feature>
<dbReference type="Gene3D" id="3.30.450.20">
    <property type="entry name" value="PAS domain"/>
    <property type="match status" value="6"/>
</dbReference>
<gene>
    <name evidence="18" type="ORF">HY912_13285</name>
</gene>
<dbReference type="EMBL" id="JACRDE010000346">
    <property type="protein sequence ID" value="MBI5250460.1"/>
    <property type="molecule type" value="Genomic_DNA"/>
</dbReference>
<evidence type="ECO:0000259" key="13">
    <source>
        <dbReference type="PROSITE" id="PS50109"/>
    </source>
</evidence>
<comment type="subcellular location">
    <subcellularLocation>
        <location evidence="2">Membrane</location>
    </subcellularLocation>
</comment>
<evidence type="ECO:0000256" key="3">
    <source>
        <dbReference type="ARBA" id="ARBA00012438"/>
    </source>
</evidence>
<dbReference type="PANTHER" id="PTHR43065">
    <property type="entry name" value="SENSOR HISTIDINE KINASE"/>
    <property type="match status" value="1"/>
</dbReference>
<evidence type="ECO:0000259" key="16">
    <source>
        <dbReference type="PROSITE" id="PS50113"/>
    </source>
</evidence>
<dbReference type="Pfam" id="PF08447">
    <property type="entry name" value="PAS_3"/>
    <property type="match status" value="1"/>
</dbReference>
<feature type="coiled-coil region" evidence="11">
    <location>
        <begin position="913"/>
        <end position="967"/>
    </location>
</feature>
<dbReference type="InterPro" id="IPR013767">
    <property type="entry name" value="PAS_fold"/>
</dbReference>
<dbReference type="AlphaFoldDB" id="A0A9D6V1Q3"/>
<dbReference type="Pfam" id="PF00072">
    <property type="entry name" value="Response_reg"/>
    <property type="match status" value="1"/>
</dbReference>
<dbReference type="Pfam" id="PF08448">
    <property type="entry name" value="PAS_4"/>
    <property type="match status" value="1"/>
</dbReference>
<dbReference type="Gene3D" id="3.40.50.2300">
    <property type="match status" value="1"/>
</dbReference>
<proteinExistence type="predicted"/>
<name>A0A9D6V1Q3_9BACT</name>
<dbReference type="InterPro" id="IPR001610">
    <property type="entry name" value="PAC"/>
</dbReference>
<feature type="transmembrane region" description="Helical" evidence="12">
    <location>
        <begin position="12"/>
        <end position="32"/>
    </location>
</feature>
<dbReference type="Pfam" id="PF00672">
    <property type="entry name" value="HAMP"/>
    <property type="match status" value="1"/>
</dbReference>
<dbReference type="GO" id="GO:0005524">
    <property type="term" value="F:ATP binding"/>
    <property type="evidence" value="ECO:0007669"/>
    <property type="project" value="UniProtKB-KW"/>
</dbReference>
<dbReference type="PANTHER" id="PTHR43065:SF42">
    <property type="entry name" value="TWO-COMPONENT SENSOR PPRA"/>
    <property type="match status" value="1"/>
</dbReference>
<dbReference type="Gene3D" id="3.30.565.10">
    <property type="entry name" value="Histidine kinase-like ATPase, C-terminal domain"/>
    <property type="match status" value="1"/>
</dbReference>
<evidence type="ECO:0000256" key="11">
    <source>
        <dbReference type="SAM" id="Coils"/>
    </source>
</evidence>
<dbReference type="CDD" id="cd12914">
    <property type="entry name" value="PDC1_DGC_like"/>
    <property type="match status" value="1"/>
</dbReference>
<dbReference type="NCBIfam" id="TIGR00229">
    <property type="entry name" value="sensory_box"/>
    <property type="match status" value="4"/>
</dbReference>
<dbReference type="PRINTS" id="PR00344">
    <property type="entry name" value="BCTRLSENSOR"/>
</dbReference>
<keyword evidence="8" id="KW-0067">ATP-binding</keyword>
<evidence type="ECO:0000256" key="2">
    <source>
        <dbReference type="ARBA" id="ARBA00004370"/>
    </source>
</evidence>
<dbReference type="Pfam" id="PF02518">
    <property type="entry name" value="HATPase_c"/>
    <property type="match status" value="1"/>
</dbReference>
<keyword evidence="12" id="KW-0472">Membrane</keyword>
<comment type="caution">
    <text evidence="18">The sequence shown here is derived from an EMBL/GenBank/DDBJ whole genome shotgun (WGS) entry which is preliminary data.</text>
</comment>
<keyword evidence="12" id="KW-0812">Transmembrane</keyword>
<dbReference type="InterPro" id="IPR013655">
    <property type="entry name" value="PAS_fold_3"/>
</dbReference>
<keyword evidence="5" id="KW-0808">Transferase</keyword>
<evidence type="ECO:0000256" key="1">
    <source>
        <dbReference type="ARBA" id="ARBA00000085"/>
    </source>
</evidence>
<feature type="domain" description="PAS" evidence="15">
    <location>
        <begin position="745"/>
        <end position="815"/>
    </location>
</feature>
<dbReference type="InterPro" id="IPR000014">
    <property type="entry name" value="PAS"/>
</dbReference>
<sequence length="1247" mass="138334">MLRLLDSFGTRLFILVILGVVPALIIVLHSGFEQRRVAAEYAQESALRLVSDVSKDQHLMIEMTRRLLTDLAGEPAVKSLDIPACSSMFKTRFRDRPLLFYANIGIMDLHGNLVCGALPISRPVNVADRSYFQQAVRTRGFSIGSFQIGRLSGQKTINFGYPVIGDDNEVRAVVVAALDLSWFNELAAAADLPGNASLTFIDNDGIILSRYPEPEKWVGQAAPEADVVKKVLSQRQGVAEAIGIDGIPKLYGFRPLGRMPEGGFVYVGLPKKPVFAKANQMLSGNLLFLAIAAMLGLLAMWAFGYLFVMRGVNALVSASRKLATGNLNARTGLKPINGEIGQLAAVFDEMAESLQKREAEQKLARDRISAEKDFSDMIIESLPGTFYLIDEGGKFLRWNQSFEAVSGYTATEITGLKPTDFFPEENKRAIEEGLESVFLKGEVIIQTELISKSGEKTPYLLTGKLVELFGKRCVVGMGLDIAEQRRLERERNRLFNLSIDMLCIAGFDGYLKQVNPAWGNMLGWNDDELLSRRFIEFVHPEDRESTSAAMEQMVAGHASHSLENRFQCKDGSFRWISWNSFPLTDERLVFAVARDITERRLSEEKLKEAQALLLAAIEQTPAGILIAEAPDARIRLANSAALEIKGETDRPLTGTPYSLHQQNWHMFHPDGTAFKPEEFPLAQAMFLGKVSRNVDAVIRQPNGEERWILANAAPVRNEKGEITAGVAVFPDVTELKKAETELRKSEDKYRRILETIADGYHEVDLDGNLALVNDSLCEIIGYSREELLGKNYRQLMDEDNSKLISRAYNKVFTSGDVNPGFDFEVIRSDGSRRKVSASISVIRDAGGMPSGFRGILRDVTDSKRMEDQLRQAAKMEAIGRLAGGVAHDFNNILTAVMGYSAILSEQLPKSSPAQEKLNQIVRASERAADLTRQLLAFSRKQMLDEQIINLNDVITDLEKMMKRLISEDIDLTTNLDDTAGHVRADPVQMEQILINLAVNARDAMPEGGNLAIETANAFLDEDYARIHVEVEPGPHVVVTVSDTGRGMDADTMKCIFDPFFTTKEQGVGTGLGLSTVYGIVKQHRGHITVYSELGRGTTFKVYLPLVKEKARQESKIMCSESRPCGEETVLVVEDEEIVRKLACEALEMLGYSTLSAADPDQAMAIASTHVGPIHLLFTDVVLPQMDGRSLFRCLAPSRPEMKVMFVSGYTENFIVHRGVLDQGVHFMQKPFNVDTLARKVREVLDEA</sequence>
<feature type="domain" description="PAC" evidence="16">
    <location>
        <begin position="819"/>
        <end position="871"/>
    </location>
</feature>
<dbReference type="SMART" id="SM00448">
    <property type="entry name" value="REC"/>
    <property type="match status" value="1"/>
</dbReference>
<feature type="domain" description="HAMP" evidence="17">
    <location>
        <begin position="306"/>
        <end position="359"/>
    </location>
</feature>
<dbReference type="SMART" id="SM00304">
    <property type="entry name" value="HAMP"/>
    <property type="match status" value="1"/>
</dbReference>
<keyword evidence="9" id="KW-0902">Two-component regulatory system</keyword>
<dbReference type="Pfam" id="PF00512">
    <property type="entry name" value="HisKA"/>
    <property type="match status" value="1"/>
</dbReference>
<dbReference type="InterPro" id="IPR003594">
    <property type="entry name" value="HATPase_dom"/>
</dbReference>
<dbReference type="PROSITE" id="PS50885">
    <property type="entry name" value="HAMP"/>
    <property type="match status" value="1"/>
</dbReference>
<dbReference type="SUPFAM" id="SSF55785">
    <property type="entry name" value="PYP-like sensor domain (PAS domain)"/>
    <property type="match status" value="4"/>
</dbReference>
<evidence type="ECO:0000256" key="8">
    <source>
        <dbReference type="ARBA" id="ARBA00022840"/>
    </source>
</evidence>
<evidence type="ECO:0000313" key="19">
    <source>
        <dbReference type="Proteomes" id="UP000807825"/>
    </source>
</evidence>
<keyword evidence="12" id="KW-1133">Transmembrane helix</keyword>
<dbReference type="GO" id="GO:0000155">
    <property type="term" value="F:phosphorelay sensor kinase activity"/>
    <property type="evidence" value="ECO:0007669"/>
    <property type="project" value="InterPro"/>
</dbReference>
<evidence type="ECO:0000256" key="9">
    <source>
        <dbReference type="ARBA" id="ARBA00023012"/>
    </source>
</evidence>
<dbReference type="InterPro" id="IPR003661">
    <property type="entry name" value="HisK_dim/P_dom"/>
</dbReference>
<dbReference type="CDD" id="cd00082">
    <property type="entry name" value="HisKA"/>
    <property type="match status" value="1"/>
</dbReference>
<dbReference type="SMART" id="SM00388">
    <property type="entry name" value="HisKA"/>
    <property type="match status" value="1"/>
</dbReference>
<dbReference type="Pfam" id="PF00989">
    <property type="entry name" value="PAS"/>
    <property type="match status" value="1"/>
</dbReference>
<dbReference type="SMART" id="SM00086">
    <property type="entry name" value="PAC"/>
    <property type="match status" value="4"/>
</dbReference>
<dbReference type="GO" id="GO:0016020">
    <property type="term" value="C:membrane"/>
    <property type="evidence" value="ECO:0007669"/>
    <property type="project" value="UniProtKB-SubCell"/>
</dbReference>
<feature type="modified residue" description="4-aspartylphosphate" evidence="10">
    <location>
        <position position="1179"/>
    </location>
</feature>
<dbReference type="GO" id="GO:0006355">
    <property type="term" value="P:regulation of DNA-templated transcription"/>
    <property type="evidence" value="ECO:0007669"/>
    <property type="project" value="InterPro"/>
</dbReference>
<dbReference type="InterPro" id="IPR011006">
    <property type="entry name" value="CheY-like_superfamily"/>
</dbReference>
<dbReference type="InterPro" id="IPR013656">
    <property type="entry name" value="PAS_4"/>
</dbReference>
<evidence type="ECO:0000256" key="7">
    <source>
        <dbReference type="ARBA" id="ARBA00022777"/>
    </source>
</evidence>
<accession>A0A9D6V1Q3</accession>
<dbReference type="Proteomes" id="UP000807825">
    <property type="component" value="Unassembled WGS sequence"/>
</dbReference>
<dbReference type="PROSITE" id="PS50109">
    <property type="entry name" value="HIS_KIN"/>
    <property type="match status" value="1"/>
</dbReference>
<comment type="catalytic activity">
    <reaction evidence="1">
        <text>ATP + protein L-histidine = ADP + protein N-phospho-L-histidine.</text>
        <dbReference type="EC" id="2.7.13.3"/>
    </reaction>
</comment>
<dbReference type="PROSITE" id="PS50113">
    <property type="entry name" value="PAC"/>
    <property type="match status" value="3"/>
</dbReference>
<dbReference type="InterPro" id="IPR003660">
    <property type="entry name" value="HAMP_dom"/>
</dbReference>
<reference evidence="18" key="1">
    <citation type="submission" date="2020-07" db="EMBL/GenBank/DDBJ databases">
        <title>Huge and variable diversity of episymbiotic CPR bacteria and DPANN archaea in groundwater ecosystems.</title>
        <authorList>
            <person name="He C.Y."/>
            <person name="Keren R."/>
            <person name="Whittaker M."/>
            <person name="Farag I.F."/>
            <person name="Doudna J."/>
            <person name="Cate J.H.D."/>
            <person name="Banfield J.F."/>
        </authorList>
    </citation>
    <scope>NUCLEOTIDE SEQUENCE</scope>
    <source>
        <strain evidence="18">NC_groundwater_1664_Pr3_B-0.1um_52_9</strain>
    </source>
</reference>
<dbReference type="SMART" id="SM00091">
    <property type="entry name" value="PAS"/>
    <property type="match status" value="4"/>
</dbReference>
<dbReference type="SUPFAM" id="SSF158472">
    <property type="entry name" value="HAMP domain-like"/>
    <property type="match status" value="1"/>
</dbReference>
<evidence type="ECO:0000256" key="5">
    <source>
        <dbReference type="ARBA" id="ARBA00022679"/>
    </source>
</evidence>
<dbReference type="Gene3D" id="1.10.287.130">
    <property type="match status" value="1"/>
</dbReference>
<dbReference type="InterPro" id="IPR001789">
    <property type="entry name" value="Sig_transdc_resp-reg_receiver"/>
</dbReference>
<evidence type="ECO:0000256" key="12">
    <source>
        <dbReference type="SAM" id="Phobius"/>
    </source>
</evidence>
<feature type="domain" description="PAC" evidence="16">
    <location>
        <begin position="560"/>
        <end position="608"/>
    </location>
</feature>
<dbReference type="InterPro" id="IPR000700">
    <property type="entry name" value="PAS-assoc_C"/>
</dbReference>
<dbReference type="PROSITE" id="PS50110">
    <property type="entry name" value="RESPONSE_REGULATORY"/>
    <property type="match status" value="1"/>
</dbReference>
<dbReference type="InterPro" id="IPR036097">
    <property type="entry name" value="HisK_dim/P_sf"/>
</dbReference>
<dbReference type="Gene3D" id="6.10.340.10">
    <property type="match status" value="1"/>
</dbReference>
<evidence type="ECO:0000313" key="18">
    <source>
        <dbReference type="EMBL" id="MBI5250460.1"/>
    </source>
</evidence>
<feature type="domain" description="PAS" evidence="15">
    <location>
        <begin position="371"/>
        <end position="441"/>
    </location>
</feature>
<dbReference type="SUPFAM" id="SSF55874">
    <property type="entry name" value="ATPase domain of HSP90 chaperone/DNA topoisomerase II/histidine kinase"/>
    <property type="match status" value="1"/>
</dbReference>
<evidence type="ECO:0000256" key="10">
    <source>
        <dbReference type="PROSITE-ProRule" id="PRU00169"/>
    </source>
</evidence>
<dbReference type="CDD" id="cd12915">
    <property type="entry name" value="PDC2_DGC_like"/>
    <property type="match status" value="1"/>
</dbReference>
<dbReference type="InterPro" id="IPR004358">
    <property type="entry name" value="Sig_transdc_His_kin-like_C"/>
</dbReference>
<evidence type="ECO:0000256" key="6">
    <source>
        <dbReference type="ARBA" id="ARBA00022741"/>
    </source>
</evidence>
<feature type="transmembrane region" description="Helical" evidence="12">
    <location>
        <begin position="286"/>
        <end position="308"/>
    </location>
</feature>
<keyword evidence="4 10" id="KW-0597">Phosphoprotein</keyword>
<protein>
    <recommendedName>
        <fullName evidence="3">histidine kinase</fullName>
        <ecNumber evidence="3">2.7.13.3</ecNumber>
    </recommendedName>
</protein>
<evidence type="ECO:0000256" key="4">
    <source>
        <dbReference type="ARBA" id="ARBA00022553"/>
    </source>
</evidence>
<dbReference type="PROSITE" id="PS50112">
    <property type="entry name" value="PAS"/>
    <property type="match status" value="3"/>
</dbReference>
<dbReference type="CDD" id="cd00130">
    <property type="entry name" value="PAS"/>
    <property type="match status" value="4"/>
</dbReference>
<dbReference type="CDD" id="cd06225">
    <property type="entry name" value="HAMP"/>
    <property type="match status" value="1"/>
</dbReference>
<dbReference type="InterPro" id="IPR035965">
    <property type="entry name" value="PAS-like_dom_sf"/>
</dbReference>
<feature type="domain" description="PAC" evidence="16">
    <location>
        <begin position="692"/>
        <end position="744"/>
    </location>
</feature>
<dbReference type="InterPro" id="IPR005467">
    <property type="entry name" value="His_kinase_dom"/>
</dbReference>